<name>A0ABN7SSF3_OIKDI</name>
<gene>
    <name evidence="13" type="ORF">OKIOD_LOCUS10544</name>
</gene>
<keyword evidence="7" id="KW-0653">Protein transport</keyword>
<evidence type="ECO:0000256" key="3">
    <source>
        <dbReference type="ARBA" id="ARBA00022448"/>
    </source>
</evidence>
<dbReference type="InterPro" id="IPR026112">
    <property type="entry name" value="AMN"/>
</dbReference>
<accession>A0ABN7SSF3</accession>
<keyword evidence="5 11" id="KW-0812">Transmembrane</keyword>
<dbReference type="PROSITE" id="PS00018">
    <property type="entry name" value="EF_HAND_1"/>
    <property type="match status" value="1"/>
</dbReference>
<keyword evidence="3" id="KW-0813">Transport</keyword>
<protein>
    <recommendedName>
        <fullName evidence="2">Protein amnionless</fullName>
    </recommendedName>
</protein>
<sequence>MKEFYIQLLLFFCNLPDTGSVTFSWNQEILFSDTNRWNKNVSKPCMDSVVTFEDNERTSVLVDVSFTVSDLTLPRNAELILGRERLPCQTDTVQFSTKDSTFSVSGSKYPPSIPNPNMAHTPDPKIESMIVGNERLSSTDDYNNYVQNSVSGPFQFGESKVDVRAHDCGDAGCTCREDDFDGRAYIEELICRQVNCTEDRPAIACNEPVEPFGHCCSVCGGIITFDFDGAFRRKDLEDLVKGEVSSSEVLSSIARITPLEEDFDPSVLKRSKDDQYQLLLTDTDGSGSLAKNEVQNLKKAVSKLPGVSNVVVTISGRPHNASGLSGGAIFGVILAIAVAAFAGYKGYHKYDLEYYFLSVFPAKTVRNFDGGNQGGDVEISTVSAGVDNVTYEMNDDDPESTTRYDEAVDFESEEVIAARHAPTGFTNPSFETNELSEESNSGIDDSTILNLENRPVLDENIASLAENLPVPVEEIPYSDVIITPEDVPTSTQDVSVTLPDPENQKENISQAGPISIEVIATEAQDSPTTTDLSF</sequence>
<evidence type="ECO:0000256" key="1">
    <source>
        <dbReference type="ARBA" id="ARBA00004251"/>
    </source>
</evidence>
<dbReference type="PANTHER" id="PTHR14995:SF2">
    <property type="entry name" value="PROTEIN AMNIONLESS"/>
    <property type="match status" value="1"/>
</dbReference>
<evidence type="ECO:0000256" key="10">
    <source>
        <dbReference type="SAM" id="MobiDB-lite"/>
    </source>
</evidence>
<proteinExistence type="predicted"/>
<evidence type="ECO:0000256" key="9">
    <source>
        <dbReference type="ARBA" id="ARBA00023136"/>
    </source>
</evidence>
<dbReference type="InterPro" id="IPR018247">
    <property type="entry name" value="EF_Hand_1_Ca_BS"/>
</dbReference>
<keyword evidence="8 11" id="KW-1133">Transmembrane helix</keyword>
<dbReference type="PANTHER" id="PTHR14995">
    <property type="entry name" value="AMNIONLESS"/>
    <property type="match status" value="1"/>
</dbReference>
<reference evidence="13 14" key="1">
    <citation type="submission" date="2021-04" db="EMBL/GenBank/DDBJ databases">
        <authorList>
            <person name="Bliznina A."/>
        </authorList>
    </citation>
    <scope>NUCLEOTIDE SEQUENCE [LARGE SCALE GENOMIC DNA]</scope>
</reference>
<evidence type="ECO:0000256" key="5">
    <source>
        <dbReference type="ARBA" id="ARBA00022692"/>
    </source>
</evidence>
<evidence type="ECO:0000313" key="14">
    <source>
        <dbReference type="Proteomes" id="UP001158576"/>
    </source>
</evidence>
<dbReference type="Proteomes" id="UP001158576">
    <property type="component" value="Chromosome 1"/>
</dbReference>
<dbReference type="EMBL" id="OU015566">
    <property type="protein sequence ID" value="CAG5105037.1"/>
    <property type="molecule type" value="Genomic_DNA"/>
</dbReference>
<evidence type="ECO:0000256" key="6">
    <source>
        <dbReference type="ARBA" id="ARBA00022729"/>
    </source>
</evidence>
<evidence type="ECO:0000256" key="12">
    <source>
        <dbReference type="SAM" id="SignalP"/>
    </source>
</evidence>
<feature type="transmembrane region" description="Helical" evidence="11">
    <location>
        <begin position="324"/>
        <end position="344"/>
    </location>
</feature>
<organism evidence="13 14">
    <name type="scientific">Oikopleura dioica</name>
    <name type="common">Tunicate</name>
    <dbReference type="NCBI Taxonomy" id="34765"/>
    <lineage>
        <taxon>Eukaryota</taxon>
        <taxon>Metazoa</taxon>
        <taxon>Chordata</taxon>
        <taxon>Tunicata</taxon>
        <taxon>Appendicularia</taxon>
        <taxon>Copelata</taxon>
        <taxon>Oikopleuridae</taxon>
        <taxon>Oikopleura</taxon>
    </lineage>
</organism>
<comment type="subcellular location">
    <subcellularLocation>
        <location evidence="1">Cell membrane</location>
        <topology evidence="1">Single-pass type I membrane protein</topology>
    </subcellularLocation>
</comment>
<keyword evidence="4" id="KW-1003">Cell membrane</keyword>
<keyword evidence="6 12" id="KW-0732">Signal</keyword>
<evidence type="ECO:0000256" key="7">
    <source>
        <dbReference type="ARBA" id="ARBA00022927"/>
    </source>
</evidence>
<evidence type="ECO:0000256" key="11">
    <source>
        <dbReference type="SAM" id="Phobius"/>
    </source>
</evidence>
<feature type="region of interest" description="Disordered" evidence="10">
    <location>
        <begin position="423"/>
        <end position="442"/>
    </location>
</feature>
<dbReference type="Pfam" id="PF14828">
    <property type="entry name" value="Amnionless"/>
    <property type="match status" value="1"/>
</dbReference>
<feature type="signal peptide" evidence="12">
    <location>
        <begin position="1"/>
        <end position="20"/>
    </location>
</feature>
<keyword evidence="14" id="KW-1185">Reference proteome</keyword>
<evidence type="ECO:0000256" key="4">
    <source>
        <dbReference type="ARBA" id="ARBA00022475"/>
    </source>
</evidence>
<evidence type="ECO:0000256" key="8">
    <source>
        <dbReference type="ARBA" id="ARBA00022989"/>
    </source>
</evidence>
<feature type="compositionally biased region" description="Polar residues" evidence="10">
    <location>
        <begin position="424"/>
        <end position="442"/>
    </location>
</feature>
<evidence type="ECO:0000313" key="13">
    <source>
        <dbReference type="EMBL" id="CAG5105037.1"/>
    </source>
</evidence>
<evidence type="ECO:0000256" key="2">
    <source>
        <dbReference type="ARBA" id="ARBA00021200"/>
    </source>
</evidence>
<keyword evidence="9 11" id="KW-0472">Membrane</keyword>
<feature type="chain" id="PRO_5045980161" description="Protein amnionless" evidence="12">
    <location>
        <begin position="21"/>
        <end position="534"/>
    </location>
</feature>